<proteinExistence type="predicted"/>
<evidence type="ECO:0000313" key="3">
    <source>
        <dbReference type="Proteomes" id="UP000199317"/>
    </source>
</evidence>
<name>A0A1H0VS64_9BURK</name>
<reference evidence="3" key="1">
    <citation type="submission" date="2016-10" db="EMBL/GenBank/DDBJ databases">
        <authorList>
            <person name="Varghese N."/>
            <person name="Submissions S."/>
        </authorList>
    </citation>
    <scope>NUCLEOTIDE SEQUENCE [LARGE SCALE GENOMIC DNA]</scope>
    <source>
        <strain evidence="3">DSM 17101</strain>
    </source>
</reference>
<feature type="compositionally biased region" description="Polar residues" evidence="1">
    <location>
        <begin position="81"/>
        <end position="93"/>
    </location>
</feature>
<evidence type="ECO:0000313" key="2">
    <source>
        <dbReference type="EMBL" id="SDP81091.1"/>
    </source>
</evidence>
<dbReference type="Proteomes" id="UP000199317">
    <property type="component" value="Unassembled WGS sequence"/>
</dbReference>
<gene>
    <name evidence="2" type="ORF">SAMN04489708_12830</name>
</gene>
<dbReference type="EMBL" id="FNJL01000028">
    <property type="protein sequence ID" value="SDP81091.1"/>
    <property type="molecule type" value="Genomic_DNA"/>
</dbReference>
<dbReference type="AlphaFoldDB" id="A0A1H0VS64"/>
<organism evidence="2 3">
    <name type="scientific">Paracidovorax cattleyae</name>
    <dbReference type="NCBI Taxonomy" id="80868"/>
    <lineage>
        <taxon>Bacteria</taxon>
        <taxon>Pseudomonadati</taxon>
        <taxon>Pseudomonadota</taxon>
        <taxon>Betaproteobacteria</taxon>
        <taxon>Burkholderiales</taxon>
        <taxon>Comamonadaceae</taxon>
        <taxon>Paracidovorax</taxon>
    </lineage>
</organism>
<protein>
    <submittedName>
        <fullName evidence="2">Uncharacterized protein</fullName>
    </submittedName>
</protein>
<dbReference type="RefSeq" id="WP_107204784.1">
    <property type="nucleotide sequence ID" value="NZ_CP028290.1"/>
</dbReference>
<evidence type="ECO:0000256" key="1">
    <source>
        <dbReference type="SAM" id="MobiDB-lite"/>
    </source>
</evidence>
<keyword evidence="3" id="KW-1185">Reference proteome</keyword>
<accession>A0A1H0VS64</accession>
<sequence length="131" mass="13646">MSAAAPSPNPTNLLLLAVIGIGAYYMMSRRAYAQPVYAGQQQQRNNNAAALLAAGVGALGKLFGGGGSSGSSTPLLGTWDGRSQTPWDVTPQGSDGPRYNNPSAYVADDGLAYNPSNYAPWDSMQLPYGTM</sequence>
<dbReference type="OrthoDB" id="9972853at2"/>
<feature type="region of interest" description="Disordered" evidence="1">
    <location>
        <begin position="67"/>
        <end position="101"/>
    </location>
</feature>